<dbReference type="AlphaFoldDB" id="A0A378JJ20"/>
<comment type="function">
    <text evidence="3">Nucleotide-binding protein.</text>
</comment>
<evidence type="ECO:0000256" key="3">
    <source>
        <dbReference type="HAMAP-Rule" id="MF_00632"/>
    </source>
</evidence>
<dbReference type="GO" id="GO:0005829">
    <property type="term" value="C:cytosol"/>
    <property type="evidence" value="ECO:0007669"/>
    <property type="project" value="TreeGrafter"/>
</dbReference>
<dbReference type="SUPFAM" id="SSF89963">
    <property type="entry name" value="YajQ-like"/>
    <property type="match status" value="2"/>
</dbReference>
<comment type="similarity">
    <text evidence="2 3">Belongs to the YajQ family.</text>
</comment>
<reference evidence="4 5" key="1">
    <citation type="submission" date="2018-06" db="EMBL/GenBank/DDBJ databases">
        <authorList>
            <consortium name="Pathogen Informatics"/>
            <person name="Doyle S."/>
        </authorList>
    </citation>
    <scope>NUCLEOTIDE SEQUENCE [LARGE SCALE GENOMIC DNA]</scope>
    <source>
        <strain evidence="4 5">NCTC13316</strain>
    </source>
</reference>
<dbReference type="EMBL" id="UGOD01000001">
    <property type="protein sequence ID" value="STX50210.1"/>
    <property type="molecule type" value="Genomic_DNA"/>
</dbReference>
<dbReference type="NCBIfam" id="NF003819">
    <property type="entry name" value="PRK05412.1"/>
    <property type="match status" value="1"/>
</dbReference>
<accession>A0A378JJ20</accession>
<evidence type="ECO:0000313" key="5">
    <source>
        <dbReference type="Proteomes" id="UP000254794"/>
    </source>
</evidence>
<keyword evidence="5" id="KW-1185">Reference proteome</keyword>
<dbReference type="PANTHER" id="PTHR30476:SF0">
    <property type="entry name" value="UPF0234 PROTEIN YAJQ"/>
    <property type="match status" value="1"/>
</dbReference>
<keyword evidence="1 3" id="KW-0547">Nucleotide-binding</keyword>
<sequence length="161" mass="18522">MPSFDIVSEINTVELRHAVENTNREMGTRFDFRGVQSSIELSDLTVTLKSESDFQVRQLEDMFRNHCTKRNVSAAGIEIEDEPIHSGKTYSLNMKFKQGIDQPTAKEIIKLIKDHKLKVQTSIQGDKIRVTGKKRDDLQETIALLKKSDVKIPLQFENFRE</sequence>
<dbReference type="OrthoDB" id="9801447at2"/>
<dbReference type="GO" id="GO:0000166">
    <property type="term" value="F:nucleotide binding"/>
    <property type="evidence" value="ECO:0007669"/>
    <property type="project" value="UniProtKB-UniRule"/>
</dbReference>
<dbReference type="InterPro" id="IPR036183">
    <property type="entry name" value="YajQ-like_sf"/>
</dbReference>
<name>A0A378JJ20_9GAMM</name>
<organism evidence="4 5">
    <name type="scientific">Legionella busanensis</name>
    <dbReference type="NCBI Taxonomy" id="190655"/>
    <lineage>
        <taxon>Bacteria</taxon>
        <taxon>Pseudomonadati</taxon>
        <taxon>Pseudomonadota</taxon>
        <taxon>Gammaproteobacteria</taxon>
        <taxon>Legionellales</taxon>
        <taxon>Legionellaceae</taxon>
        <taxon>Legionella</taxon>
    </lineage>
</organism>
<dbReference type="PANTHER" id="PTHR30476">
    <property type="entry name" value="UPF0234 PROTEIN YAJQ"/>
    <property type="match status" value="1"/>
</dbReference>
<protein>
    <recommendedName>
        <fullName evidence="3">Nucleotide-binding protein NCTC13316_00277</fullName>
    </recommendedName>
</protein>
<evidence type="ECO:0000256" key="1">
    <source>
        <dbReference type="ARBA" id="ARBA00022741"/>
    </source>
</evidence>
<gene>
    <name evidence="4" type="primary">yajQ</name>
    <name evidence="4" type="ORF">NCTC13316_00277</name>
</gene>
<dbReference type="Gene3D" id="3.30.70.990">
    <property type="entry name" value="YajQ-like, domain 2"/>
    <property type="match status" value="1"/>
</dbReference>
<dbReference type="Pfam" id="PF04461">
    <property type="entry name" value="YajQ"/>
    <property type="match status" value="1"/>
</dbReference>
<evidence type="ECO:0000313" key="4">
    <source>
        <dbReference type="EMBL" id="STX50210.1"/>
    </source>
</evidence>
<dbReference type="RefSeq" id="WP_115329820.1">
    <property type="nucleotide sequence ID" value="NZ_CAAAHP010000011.1"/>
</dbReference>
<dbReference type="HAMAP" id="MF_00632">
    <property type="entry name" value="UPF0234"/>
    <property type="match status" value="1"/>
</dbReference>
<dbReference type="CDD" id="cd11740">
    <property type="entry name" value="YajQ_like"/>
    <property type="match status" value="1"/>
</dbReference>
<dbReference type="InterPro" id="IPR035570">
    <property type="entry name" value="UPF0234_N"/>
</dbReference>
<evidence type="ECO:0000256" key="2">
    <source>
        <dbReference type="ARBA" id="ARBA00093450"/>
    </source>
</evidence>
<proteinExistence type="inferred from homology"/>
<dbReference type="InterPro" id="IPR035571">
    <property type="entry name" value="UPF0234-like_C"/>
</dbReference>
<dbReference type="InterPro" id="IPR007551">
    <property type="entry name" value="YajQ/Smlt4090-like"/>
</dbReference>
<dbReference type="Proteomes" id="UP000254794">
    <property type="component" value="Unassembled WGS sequence"/>
</dbReference>
<dbReference type="Gene3D" id="3.30.70.860">
    <property type="match status" value="1"/>
</dbReference>